<name>A0A8X6WXP5_9ARAC</name>
<evidence type="ECO:0000313" key="2">
    <source>
        <dbReference type="Proteomes" id="UP000886998"/>
    </source>
</evidence>
<reference evidence="1" key="1">
    <citation type="submission" date="2020-08" db="EMBL/GenBank/DDBJ databases">
        <title>Multicomponent nature underlies the extraordinary mechanical properties of spider dragline silk.</title>
        <authorList>
            <person name="Kono N."/>
            <person name="Nakamura H."/>
            <person name="Mori M."/>
            <person name="Yoshida Y."/>
            <person name="Ohtoshi R."/>
            <person name="Malay A.D."/>
            <person name="Moran D.A.P."/>
            <person name="Tomita M."/>
            <person name="Numata K."/>
            <person name="Arakawa K."/>
        </authorList>
    </citation>
    <scope>NUCLEOTIDE SEQUENCE</scope>
</reference>
<evidence type="ECO:0000313" key="1">
    <source>
        <dbReference type="EMBL" id="GFY43258.1"/>
    </source>
</evidence>
<sequence length="82" mass="9182">MFFPYPISAAVALMPSLMTERNPKEKKGIFPTWSGVSHEATLRTGFTLPSPLDEGGWRGSYLLIPKHAHTLRGETQIDDRLL</sequence>
<comment type="caution">
    <text evidence="1">The sequence shown here is derived from an EMBL/GenBank/DDBJ whole genome shotgun (WGS) entry which is preliminary data.</text>
</comment>
<dbReference type="AlphaFoldDB" id="A0A8X6WXP5"/>
<accession>A0A8X6WXP5</accession>
<gene>
    <name evidence="1" type="ORF">TNIN_400921</name>
</gene>
<dbReference type="EMBL" id="BMAV01003571">
    <property type="protein sequence ID" value="GFY43258.1"/>
    <property type="molecule type" value="Genomic_DNA"/>
</dbReference>
<proteinExistence type="predicted"/>
<protein>
    <submittedName>
        <fullName evidence="1">Uncharacterized protein</fullName>
    </submittedName>
</protein>
<keyword evidence="2" id="KW-1185">Reference proteome</keyword>
<organism evidence="1 2">
    <name type="scientific">Trichonephila inaurata madagascariensis</name>
    <dbReference type="NCBI Taxonomy" id="2747483"/>
    <lineage>
        <taxon>Eukaryota</taxon>
        <taxon>Metazoa</taxon>
        <taxon>Ecdysozoa</taxon>
        <taxon>Arthropoda</taxon>
        <taxon>Chelicerata</taxon>
        <taxon>Arachnida</taxon>
        <taxon>Araneae</taxon>
        <taxon>Araneomorphae</taxon>
        <taxon>Entelegynae</taxon>
        <taxon>Araneoidea</taxon>
        <taxon>Nephilidae</taxon>
        <taxon>Trichonephila</taxon>
        <taxon>Trichonephila inaurata</taxon>
    </lineage>
</organism>
<dbReference type="Proteomes" id="UP000886998">
    <property type="component" value="Unassembled WGS sequence"/>
</dbReference>